<dbReference type="EMBL" id="JABSWW010000001">
    <property type="protein sequence ID" value="NRT88125.1"/>
    <property type="molecule type" value="Genomic_DNA"/>
</dbReference>
<gene>
    <name evidence="1" type="ORF">B0H41_001804</name>
</gene>
<reference evidence="1" key="1">
    <citation type="submission" date="2020-05" db="EMBL/GenBank/DDBJ databases">
        <authorList>
            <person name="Brown S."/>
            <person name="Huntemann M."/>
            <person name="Clum A."/>
            <person name="Spunde A."/>
            <person name="Palaniappan K."/>
            <person name="Ritter S."/>
            <person name="Mikhailova N."/>
            <person name="Chen I.-M."/>
            <person name="Stamatis D."/>
            <person name="Reddy T."/>
            <person name="O'Malley R."/>
            <person name="Daum C."/>
            <person name="Shapiro N."/>
            <person name="Ivanova N."/>
            <person name="Kyrpides N."/>
            <person name="Woyke T."/>
        </authorList>
    </citation>
    <scope>NUCLEOTIDE SEQUENCE</scope>
    <source>
        <strain evidence="1">DJ080</strain>
    </source>
</reference>
<protein>
    <submittedName>
        <fullName evidence="1">Uncharacterized protein</fullName>
    </submittedName>
</protein>
<sequence>MVDSYKHLNNEKAYNVSFDIEQLANMICDCNYGFNRFISAVINRYKKSDIPNQQKWAEELEKLLDSGLY</sequence>
<evidence type="ECO:0000313" key="1">
    <source>
        <dbReference type="EMBL" id="NRT88125.1"/>
    </source>
</evidence>
<accession>A0AAX0AYH4</accession>
<comment type="caution">
    <text evidence="1">The sequence shown here is derived from an EMBL/GenBank/DDBJ whole genome shotgun (WGS) entry which is preliminary data.</text>
</comment>
<dbReference type="Proteomes" id="UP001193748">
    <property type="component" value="Unassembled WGS sequence"/>
</dbReference>
<reference evidence="1" key="2">
    <citation type="journal article" date="2022" name="Nat. Biotechnol.">
        <title>Carbon-negative production of acetone and isopropanol by gas fermentation at industrial pilot scale.</title>
        <authorList>
            <person name="Liew F.E."/>
            <person name="Nogle R."/>
            <person name="Abdalla T."/>
            <person name="Rasor B.J."/>
            <person name="Canter C."/>
            <person name="Jensen R.O."/>
            <person name="Wang L."/>
            <person name="Strutz J."/>
            <person name="Chirania P."/>
            <person name="De Tissera S."/>
            <person name="Mueller A.P."/>
            <person name="Ruan Z."/>
            <person name="Gao A."/>
            <person name="Tran L."/>
            <person name="Engle N.L."/>
            <person name="Bromley J.C."/>
            <person name="Daniell J."/>
            <person name="Conrado R."/>
            <person name="Tschaplinski T.J."/>
            <person name="Giannone R.J."/>
            <person name="Hettich R.L."/>
            <person name="Karim A.S."/>
            <person name="Simpson S.D."/>
            <person name="Brown S.D."/>
            <person name="Leang C."/>
            <person name="Jewett M.C."/>
            <person name="Kopke M."/>
        </authorList>
    </citation>
    <scope>NUCLEOTIDE SEQUENCE</scope>
    <source>
        <strain evidence="1">DJ080</strain>
    </source>
</reference>
<dbReference type="RefSeq" id="WP_173710681.1">
    <property type="nucleotide sequence ID" value="NZ_CP107023.1"/>
</dbReference>
<evidence type="ECO:0000313" key="2">
    <source>
        <dbReference type="Proteomes" id="UP001193748"/>
    </source>
</evidence>
<name>A0AAX0AYH4_CLOBE</name>
<proteinExistence type="predicted"/>
<organism evidence="1 2">
    <name type="scientific">Clostridium beijerinckii</name>
    <name type="common">Clostridium MP</name>
    <dbReference type="NCBI Taxonomy" id="1520"/>
    <lineage>
        <taxon>Bacteria</taxon>
        <taxon>Bacillati</taxon>
        <taxon>Bacillota</taxon>
        <taxon>Clostridia</taxon>
        <taxon>Eubacteriales</taxon>
        <taxon>Clostridiaceae</taxon>
        <taxon>Clostridium</taxon>
    </lineage>
</organism>
<dbReference type="AlphaFoldDB" id="A0AAX0AYH4"/>